<name>A0A8X6WHQ3_TRICX</name>
<gene>
    <name evidence="1" type="primary">X975_22117</name>
    <name evidence="1" type="ORF">TNCV_3095261</name>
</gene>
<evidence type="ECO:0000313" key="1">
    <source>
        <dbReference type="EMBL" id="GFY34544.1"/>
    </source>
</evidence>
<reference evidence="1" key="1">
    <citation type="submission" date="2020-08" db="EMBL/GenBank/DDBJ databases">
        <title>Multicomponent nature underlies the extraordinary mechanical properties of spider dragline silk.</title>
        <authorList>
            <person name="Kono N."/>
            <person name="Nakamura H."/>
            <person name="Mori M."/>
            <person name="Yoshida Y."/>
            <person name="Ohtoshi R."/>
            <person name="Malay A.D."/>
            <person name="Moran D.A.P."/>
            <person name="Tomita M."/>
            <person name="Numata K."/>
            <person name="Arakawa K."/>
        </authorList>
    </citation>
    <scope>NUCLEOTIDE SEQUENCE</scope>
</reference>
<dbReference type="EMBL" id="BMAU01021425">
    <property type="protein sequence ID" value="GFY34544.1"/>
    <property type="molecule type" value="Genomic_DNA"/>
</dbReference>
<keyword evidence="2" id="KW-1185">Reference proteome</keyword>
<dbReference type="PANTHER" id="PTHR47331">
    <property type="entry name" value="PHD-TYPE DOMAIN-CONTAINING PROTEIN"/>
    <property type="match status" value="1"/>
</dbReference>
<dbReference type="AlphaFoldDB" id="A0A8X6WHQ3"/>
<comment type="caution">
    <text evidence="1">The sequence shown here is derived from an EMBL/GenBank/DDBJ whole genome shotgun (WGS) entry which is preliminary data.</text>
</comment>
<sequence>MSKEALKALNRKRGAVKAQLTRIKNFMNNPDEKDKTHLESKLDTLKSLRIKLSDIRDEYYEVVADDKNIQANNATAFLSERIHKTKSFLAKLDPANSVICKQQSHPVFRCKIFNDLSVNERLNSVKRNNLCINCFSSSHKVALCKSSRNCPNCSKRRNSLLCRNFDRNVDSQRSPGSETLPNMEPRITTPTLNVHSECFQPKQTVESFENGGEFVGYSKGQSTMLLSTAVVYCQNSRGEVFPLRALLDSGSQSNLITHEAALALGLKCERVNTLFAVLTGLLNL</sequence>
<proteinExistence type="predicted"/>
<organism evidence="1 2">
    <name type="scientific">Trichonephila clavipes</name>
    <name type="common">Golden silk orbweaver</name>
    <name type="synonym">Nephila clavipes</name>
    <dbReference type="NCBI Taxonomy" id="2585209"/>
    <lineage>
        <taxon>Eukaryota</taxon>
        <taxon>Metazoa</taxon>
        <taxon>Ecdysozoa</taxon>
        <taxon>Arthropoda</taxon>
        <taxon>Chelicerata</taxon>
        <taxon>Arachnida</taxon>
        <taxon>Araneae</taxon>
        <taxon>Araneomorphae</taxon>
        <taxon>Entelegynae</taxon>
        <taxon>Araneoidea</taxon>
        <taxon>Nephilidae</taxon>
        <taxon>Trichonephila</taxon>
    </lineage>
</organism>
<dbReference type="PANTHER" id="PTHR47331:SF1">
    <property type="entry name" value="GAG-LIKE PROTEIN"/>
    <property type="match status" value="1"/>
</dbReference>
<evidence type="ECO:0000313" key="2">
    <source>
        <dbReference type="Proteomes" id="UP000887159"/>
    </source>
</evidence>
<protein>
    <submittedName>
        <fullName evidence="1">DUF1758 domain-containing protein</fullName>
    </submittedName>
</protein>
<dbReference type="Proteomes" id="UP000887159">
    <property type="component" value="Unassembled WGS sequence"/>
</dbReference>
<accession>A0A8X6WHQ3</accession>